<keyword evidence="1" id="KW-0812">Transmembrane</keyword>
<dbReference type="EMBL" id="CAJHJT010000001">
    <property type="protein sequence ID" value="CAD6994382.1"/>
    <property type="molecule type" value="Genomic_DNA"/>
</dbReference>
<feature type="transmembrane region" description="Helical" evidence="1">
    <location>
        <begin position="33"/>
        <end position="53"/>
    </location>
</feature>
<evidence type="ECO:0000256" key="1">
    <source>
        <dbReference type="SAM" id="Phobius"/>
    </source>
</evidence>
<dbReference type="OrthoDB" id="4788989at2759"/>
<keyword evidence="4" id="KW-1185">Reference proteome</keyword>
<dbReference type="Pfam" id="PF17820">
    <property type="entry name" value="PDZ_6"/>
    <property type="match status" value="1"/>
</dbReference>
<reference evidence="3" key="1">
    <citation type="submission" date="2020-11" db="EMBL/GenBank/DDBJ databases">
        <authorList>
            <person name="Whitehead M."/>
        </authorList>
    </citation>
    <scope>NUCLEOTIDE SEQUENCE</scope>
    <source>
        <strain evidence="3">EGII</strain>
    </source>
</reference>
<dbReference type="AlphaFoldDB" id="A0A811U5A2"/>
<sequence length="219" mass="24719">MSNDKNNSNNQCAFYRQAAEAGKQANNKHQINIWARLLLHTNTIIFIIIVIHLERFLLILSAMLKICKINACPNGTLGLHLSRAPWDPYPWVSGIQEGSSAEEAGMRVGDTVLEFNGNDVLGQKILEIANRIRAHWQSGATDVTVVIWRNETELDNDCSDGGYEDEEQEDNGTIAEEQRKQRVQRSHQQHSSINQQSLQKFATCLQHIAQLLECPVCLE</sequence>
<dbReference type="PROSITE" id="PS50106">
    <property type="entry name" value="PDZ"/>
    <property type="match status" value="1"/>
</dbReference>
<feature type="domain" description="PDZ" evidence="2">
    <location>
        <begin position="66"/>
        <end position="133"/>
    </location>
</feature>
<keyword evidence="1" id="KW-1133">Transmembrane helix</keyword>
<gene>
    <name evidence="3" type="ORF">CCAP1982_LOCUS3135</name>
</gene>
<evidence type="ECO:0000313" key="4">
    <source>
        <dbReference type="Proteomes" id="UP000606786"/>
    </source>
</evidence>
<feature type="non-terminal residue" evidence="3">
    <location>
        <position position="219"/>
    </location>
</feature>
<evidence type="ECO:0000259" key="2">
    <source>
        <dbReference type="PROSITE" id="PS50106"/>
    </source>
</evidence>
<evidence type="ECO:0000313" key="3">
    <source>
        <dbReference type="EMBL" id="CAD6994382.1"/>
    </source>
</evidence>
<dbReference type="SMART" id="SM00228">
    <property type="entry name" value="PDZ"/>
    <property type="match status" value="1"/>
</dbReference>
<protein>
    <submittedName>
        <fullName evidence="3">(Mediterranean fruit fly) hypothetical protein</fullName>
    </submittedName>
</protein>
<dbReference type="Proteomes" id="UP000606786">
    <property type="component" value="Unassembled WGS sequence"/>
</dbReference>
<comment type="caution">
    <text evidence="3">The sequence shown here is derived from an EMBL/GenBank/DDBJ whole genome shotgun (WGS) entry which is preliminary data.</text>
</comment>
<dbReference type="InterPro" id="IPR001478">
    <property type="entry name" value="PDZ"/>
</dbReference>
<dbReference type="InterPro" id="IPR041489">
    <property type="entry name" value="PDZ_6"/>
</dbReference>
<name>A0A811U5A2_CERCA</name>
<dbReference type="Gene3D" id="2.30.42.10">
    <property type="match status" value="1"/>
</dbReference>
<proteinExistence type="predicted"/>
<keyword evidence="1" id="KW-0472">Membrane</keyword>
<organism evidence="3 4">
    <name type="scientific">Ceratitis capitata</name>
    <name type="common">Mediterranean fruit fly</name>
    <name type="synonym">Tephritis capitata</name>
    <dbReference type="NCBI Taxonomy" id="7213"/>
    <lineage>
        <taxon>Eukaryota</taxon>
        <taxon>Metazoa</taxon>
        <taxon>Ecdysozoa</taxon>
        <taxon>Arthropoda</taxon>
        <taxon>Hexapoda</taxon>
        <taxon>Insecta</taxon>
        <taxon>Pterygota</taxon>
        <taxon>Neoptera</taxon>
        <taxon>Endopterygota</taxon>
        <taxon>Diptera</taxon>
        <taxon>Brachycera</taxon>
        <taxon>Muscomorpha</taxon>
        <taxon>Tephritoidea</taxon>
        <taxon>Tephritidae</taxon>
        <taxon>Ceratitis</taxon>
        <taxon>Ceratitis</taxon>
    </lineage>
</organism>
<accession>A0A811U5A2</accession>
<dbReference type="SUPFAM" id="SSF50156">
    <property type="entry name" value="PDZ domain-like"/>
    <property type="match status" value="1"/>
</dbReference>
<dbReference type="InterPro" id="IPR036034">
    <property type="entry name" value="PDZ_sf"/>
</dbReference>